<reference evidence="1 2" key="1">
    <citation type="submission" date="2014-04" db="EMBL/GenBank/DDBJ databases">
        <authorList>
            <consortium name="DOE Joint Genome Institute"/>
            <person name="Kuo A."/>
            <person name="Kohler A."/>
            <person name="Jargeat P."/>
            <person name="Nagy L.G."/>
            <person name="Floudas D."/>
            <person name="Copeland A."/>
            <person name="Barry K.W."/>
            <person name="Cichocki N."/>
            <person name="Veneault-Fourrey C."/>
            <person name="LaButti K."/>
            <person name="Lindquist E.A."/>
            <person name="Lipzen A."/>
            <person name="Lundell T."/>
            <person name="Morin E."/>
            <person name="Murat C."/>
            <person name="Sun H."/>
            <person name="Tunlid A."/>
            <person name="Henrissat B."/>
            <person name="Grigoriev I.V."/>
            <person name="Hibbett D.S."/>
            <person name="Martin F."/>
            <person name="Nordberg H.P."/>
            <person name="Cantor M.N."/>
            <person name="Hua S.X."/>
        </authorList>
    </citation>
    <scope>NUCLEOTIDE SEQUENCE [LARGE SCALE GENOMIC DNA]</scope>
    <source>
        <strain evidence="1 2">Ve08.2h10</strain>
    </source>
</reference>
<dbReference type="HOGENOM" id="CLU_032838_1_0_1"/>
<dbReference type="InParanoid" id="A0A0D0DI20"/>
<name>A0A0D0DI20_9AGAM</name>
<protein>
    <submittedName>
        <fullName evidence="1">Unplaced genomic scaffold scaffold_675, whole genome shotgun sequence</fullName>
    </submittedName>
</protein>
<reference evidence="2" key="2">
    <citation type="submission" date="2015-01" db="EMBL/GenBank/DDBJ databases">
        <title>Evolutionary Origins and Diversification of the Mycorrhizal Mutualists.</title>
        <authorList>
            <consortium name="DOE Joint Genome Institute"/>
            <consortium name="Mycorrhizal Genomics Consortium"/>
            <person name="Kohler A."/>
            <person name="Kuo A."/>
            <person name="Nagy L.G."/>
            <person name="Floudas D."/>
            <person name="Copeland A."/>
            <person name="Barry K.W."/>
            <person name="Cichocki N."/>
            <person name="Veneault-Fourrey C."/>
            <person name="LaButti K."/>
            <person name="Lindquist E.A."/>
            <person name="Lipzen A."/>
            <person name="Lundell T."/>
            <person name="Morin E."/>
            <person name="Murat C."/>
            <person name="Riley R."/>
            <person name="Ohm R."/>
            <person name="Sun H."/>
            <person name="Tunlid A."/>
            <person name="Henrissat B."/>
            <person name="Grigoriev I.V."/>
            <person name="Hibbett D.S."/>
            <person name="Martin F."/>
        </authorList>
    </citation>
    <scope>NUCLEOTIDE SEQUENCE [LARGE SCALE GENOMIC DNA]</scope>
    <source>
        <strain evidence="2">Ve08.2h10</strain>
    </source>
</reference>
<gene>
    <name evidence="1" type="ORF">PAXRUDRAFT_672975</name>
</gene>
<keyword evidence="2" id="KW-1185">Reference proteome</keyword>
<dbReference type="EMBL" id="KN825497">
    <property type="protein sequence ID" value="KIK90578.1"/>
    <property type="molecule type" value="Genomic_DNA"/>
</dbReference>
<accession>A0A0D0DI20</accession>
<organism evidence="1 2">
    <name type="scientific">Paxillus rubicundulus Ve08.2h10</name>
    <dbReference type="NCBI Taxonomy" id="930991"/>
    <lineage>
        <taxon>Eukaryota</taxon>
        <taxon>Fungi</taxon>
        <taxon>Dikarya</taxon>
        <taxon>Basidiomycota</taxon>
        <taxon>Agaricomycotina</taxon>
        <taxon>Agaricomycetes</taxon>
        <taxon>Agaricomycetidae</taxon>
        <taxon>Boletales</taxon>
        <taxon>Paxilineae</taxon>
        <taxon>Paxillaceae</taxon>
        <taxon>Paxillus</taxon>
    </lineage>
</organism>
<sequence>MITGRNAAPESSHGRGEILPFEWSHISIPQDDINLWSVAGLDDGDEAVSTPLVEKNLKLFLEEINLTAGIDLLVFCMRAGKAKFAHVRNYNVFYAAICRKKVPVVIVVLGSSADEHTWWKRNEGGLREKGMRFEKHVYIPCSTSSGQPLLRDDGTRLRLVGLLKEKYVSGTWRVGGDVFGMAAPDVRTLMGESWRREKRPTPTIAICDMTGQETLLEIAPGVRASLQSASVLINELEYRFERICPHSLTTTGSAGTRSHVSEHGNNGIRLLMFFMPATATEATWITLSQFYSAYKGDVIPLIIIFQGPTGQKIVENVWKDAPLNIQRRIGAYLTYCPELEANSEVQATTTTLTNMIEERCLVAFGARTLVLQGIRAYWKRYRPGRSKDPTGRN</sequence>
<dbReference type="OrthoDB" id="8954335at2759"/>
<dbReference type="Proteomes" id="UP000054538">
    <property type="component" value="Unassembled WGS sequence"/>
</dbReference>
<dbReference type="STRING" id="930991.A0A0D0DI20"/>
<evidence type="ECO:0000313" key="1">
    <source>
        <dbReference type="EMBL" id="KIK90578.1"/>
    </source>
</evidence>
<dbReference type="AlphaFoldDB" id="A0A0D0DI20"/>
<proteinExistence type="predicted"/>
<evidence type="ECO:0000313" key="2">
    <source>
        <dbReference type="Proteomes" id="UP000054538"/>
    </source>
</evidence>